<dbReference type="InterPro" id="IPR005175">
    <property type="entry name" value="PPC_dom"/>
</dbReference>
<organism evidence="7 8">
    <name type="scientific">Genlisea aurea</name>
    <dbReference type="NCBI Taxonomy" id="192259"/>
    <lineage>
        <taxon>Eukaryota</taxon>
        <taxon>Viridiplantae</taxon>
        <taxon>Streptophyta</taxon>
        <taxon>Embryophyta</taxon>
        <taxon>Tracheophyta</taxon>
        <taxon>Spermatophyta</taxon>
        <taxon>Magnoliopsida</taxon>
        <taxon>eudicotyledons</taxon>
        <taxon>Gunneridae</taxon>
        <taxon>Pentapetalae</taxon>
        <taxon>asterids</taxon>
        <taxon>lamiids</taxon>
        <taxon>Lamiales</taxon>
        <taxon>Lentibulariaceae</taxon>
        <taxon>Genlisea</taxon>
    </lineage>
</organism>
<sequence length="115" mass="12429">KKKRGRPRKYAAHGSSLTLSPMPISASVPLSCEYPSWNTEKNTIEFGSSERLSFSSGGGFSAHVITVNPGEDIMMRILSFSRQGYRAICILAANGSISNVTLRQPNSSAGTLTYE</sequence>
<dbReference type="OrthoDB" id="2014829at2759"/>
<reference evidence="7 8" key="1">
    <citation type="journal article" date="2013" name="BMC Genomics">
        <title>The miniature genome of a carnivorous plant Genlisea aurea contains a low number of genes and short non-coding sequences.</title>
        <authorList>
            <person name="Leushkin E.V."/>
            <person name="Sutormin R.A."/>
            <person name="Nabieva E.R."/>
            <person name="Penin A.A."/>
            <person name="Kondrashov A.S."/>
            <person name="Logacheva M.D."/>
        </authorList>
    </citation>
    <scope>NUCLEOTIDE SEQUENCE [LARGE SCALE GENOMIC DNA]</scope>
</reference>
<dbReference type="PANTHER" id="PTHR31500:SF18">
    <property type="entry name" value="AT-HOOK MOTIF NUCLEAR-LOCALIZED PROTEIN 3"/>
    <property type="match status" value="1"/>
</dbReference>
<evidence type="ECO:0000256" key="2">
    <source>
        <dbReference type="ARBA" id="ARBA00023125"/>
    </source>
</evidence>
<feature type="domain" description="PPC" evidence="6">
    <location>
        <begin position="54"/>
        <end position="115"/>
    </location>
</feature>
<proteinExistence type="predicted"/>
<keyword evidence="8" id="KW-1185">Reference proteome</keyword>
<keyword evidence="4" id="KW-0539">Nucleus</keyword>
<dbReference type="PROSITE" id="PS51742">
    <property type="entry name" value="PPC"/>
    <property type="match status" value="1"/>
</dbReference>
<dbReference type="AlphaFoldDB" id="S8DIG3"/>
<name>S8DIG3_9LAMI</name>
<evidence type="ECO:0000259" key="6">
    <source>
        <dbReference type="PROSITE" id="PS51742"/>
    </source>
</evidence>
<evidence type="ECO:0000256" key="4">
    <source>
        <dbReference type="RuleBase" id="RU367031"/>
    </source>
</evidence>
<dbReference type="GO" id="GO:0005634">
    <property type="term" value="C:nucleus"/>
    <property type="evidence" value="ECO:0007669"/>
    <property type="project" value="UniProtKB-SubCell"/>
</dbReference>
<comment type="function">
    <text evidence="4">Transcription factor that specifically binds AT-rich DNA sequences related to the nuclear matrix attachment regions (MARs).</text>
</comment>
<comment type="caution">
    <text evidence="7">The sequence shown here is derived from an EMBL/GenBank/DDBJ whole genome shotgun (WGS) entry which is preliminary data.</text>
</comment>
<comment type="subcellular location">
    <subcellularLocation>
        <location evidence="4">Nucleus</location>
    </subcellularLocation>
</comment>
<dbReference type="GO" id="GO:0003680">
    <property type="term" value="F:minor groove of adenine-thymine-rich DNA binding"/>
    <property type="evidence" value="ECO:0007669"/>
    <property type="project" value="UniProtKB-UniRule"/>
</dbReference>
<evidence type="ECO:0000313" key="7">
    <source>
        <dbReference type="EMBL" id="EPS59212.1"/>
    </source>
</evidence>
<dbReference type="SUPFAM" id="SSF117856">
    <property type="entry name" value="AF0104/ALDC/Ptd012-like"/>
    <property type="match status" value="1"/>
</dbReference>
<feature type="non-terminal residue" evidence="7">
    <location>
        <position position="115"/>
    </location>
</feature>
<evidence type="ECO:0000313" key="8">
    <source>
        <dbReference type="Proteomes" id="UP000015453"/>
    </source>
</evidence>
<keyword evidence="1 4" id="KW-0805">Transcription regulation</keyword>
<evidence type="ECO:0000256" key="3">
    <source>
        <dbReference type="ARBA" id="ARBA00023163"/>
    </source>
</evidence>
<comment type="domain">
    <text evidence="4">The PPC domain mediates interactions between AHL proteins.</text>
</comment>
<gene>
    <name evidence="7" type="ORF">M569_15598</name>
</gene>
<dbReference type="CDD" id="cd11378">
    <property type="entry name" value="DUF296"/>
    <property type="match status" value="1"/>
</dbReference>
<keyword evidence="3 4" id="KW-0804">Transcription</keyword>
<evidence type="ECO:0000256" key="1">
    <source>
        <dbReference type="ARBA" id="ARBA00023015"/>
    </source>
</evidence>
<dbReference type="Pfam" id="PF03479">
    <property type="entry name" value="PCC"/>
    <property type="match status" value="1"/>
</dbReference>
<dbReference type="PANTHER" id="PTHR31500">
    <property type="entry name" value="AT-HOOK MOTIF NUCLEAR-LOCALIZED PROTEIN 9"/>
    <property type="match status" value="1"/>
</dbReference>
<keyword evidence="2 4" id="KW-0238">DNA-binding</keyword>
<feature type="compositionally biased region" description="Basic residues" evidence="5">
    <location>
        <begin position="1"/>
        <end position="11"/>
    </location>
</feature>
<dbReference type="Gene3D" id="3.30.1330.80">
    <property type="entry name" value="Hypothetical protein, similar to alpha- acetolactate decarboxylase, domain 2"/>
    <property type="match status" value="1"/>
</dbReference>
<protein>
    <recommendedName>
        <fullName evidence="4">AT-hook motif nuclear-localized protein</fullName>
    </recommendedName>
</protein>
<feature type="region of interest" description="Disordered" evidence="5">
    <location>
        <begin position="1"/>
        <end position="25"/>
    </location>
</feature>
<accession>S8DIG3</accession>
<dbReference type="Proteomes" id="UP000015453">
    <property type="component" value="Unassembled WGS sequence"/>
</dbReference>
<dbReference type="EMBL" id="AUSU01008553">
    <property type="protein sequence ID" value="EPS59212.1"/>
    <property type="molecule type" value="Genomic_DNA"/>
</dbReference>
<evidence type="ECO:0000256" key="5">
    <source>
        <dbReference type="SAM" id="MobiDB-lite"/>
    </source>
</evidence>
<feature type="non-terminal residue" evidence="7">
    <location>
        <position position="1"/>
    </location>
</feature>
<dbReference type="InterPro" id="IPR039605">
    <property type="entry name" value="AHL"/>
</dbReference>